<dbReference type="RefSeq" id="WP_091998956.1">
    <property type="nucleotide sequence ID" value="NZ_FOUR01000001.1"/>
</dbReference>
<dbReference type="AlphaFoldDB" id="A0A1I4S345"/>
<dbReference type="EMBL" id="FOUR01000001">
    <property type="protein sequence ID" value="SFM58821.1"/>
    <property type="molecule type" value="Genomic_DNA"/>
</dbReference>
<evidence type="ECO:0000313" key="4">
    <source>
        <dbReference type="EMBL" id="SFM58821.1"/>
    </source>
</evidence>
<dbReference type="PROSITE" id="PS51468">
    <property type="entry name" value="VIT"/>
    <property type="match status" value="1"/>
</dbReference>
<accession>A0A1I4S345</accession>
<keyword evidence="1" id="KW-1133">Transmembrane helix</keyword>
<proteinExistence type="predicted"/>
<dbReference type="NCBIfam" id="TIGR03788">
    <property type="entry name" value="marine_srt_targ"/>
    <property type="match status" value="1"/>
</dbReference>
<keyword evidence="5" id="KW-1185">Reference proteome</keyword>
<feature type="domain" description="VIT" evidence="3">
    <location>
        <begin position="58"/>
        <end position="186"/>
    </location>
</feature>
<keyword evidence="1" id="KW-0812">Transmembrane</keyword>
<dbReference type="SMART" id="SM00609">
    <property type="entry name" value="VIT"/>
    <property type="match status" value="1"/>
</dbReference>
<feature type="domain" description="VWFA" evidence="2">
    <location>
        <begin position="345"/>
        <end position="520"/>
    </location>
</feature>
<dbReference type="InterPro" id="IPR013694">
    <property type="entry name" value="VIT"/>
</dbReference>
<dbReference type="InterPro" id="IPR002035">
    <property type="entry name" value="VWF_A"/>
</dbReference>
<protein>
    <submittedName>
        <fullName evidence="4">Ca-activated chloride channel family protein</fullName>
    </submittedName>
</protein>
<feature type="transmembrane region" description="Helical" evidence="1">
    <location>
        <begin position="678"/>
        <end position="699"/>
    </location>
</feature>
<organism evidence="4 5">
    <name type="scientific">Marinobacter pelagius</name>
    <dbReference type="NCBI Taxonomy" id="379482"/>
    <lineage>
        <taxon>Bacteria</taxon>
        <taxon>Pseudomonadati</taxon>
        <taxon>Pseudomonadota</taxon>
        <taxon>Gammaproteobacteria</taxon>
        <taxon>Pseudomonadales</taxon>
        <taxon>Marinobacteraceae</taxon>
        <taxon>Marinobacter</taxon>
    </lineage>
</organism>
<dbReference type="Proteomes" id="UP000199339">
    <property type="component" value="Unassembled WGS sequence"/>
</dbReference>
<dbReference type="OrthoDB" id="9784383at2"/>
<dbReference type="PANTHER" id="PTHR45737">
    <property type="entry name" value="VON WILLEBRAND FACTOR A DOMAIN-CONTAINING PROTEIN 5A"/>
    <property type="match status" value="1"/>
</dbReference>
<dbReference type="PANTHER" id="PTHR45737:SF6">
    <property type="entry name" value="VON WILLEBRAND FACTOR A DOMAIN-CONTAINING PROTEIN 5A"/>
    <property type="match status" value="1"/>
</dbReference>
<keyword evidence="1" id="KW-0472">Membrane</keyword>
<dbReference type="InterPro" id="IPR036465">
    <property type="entry name" value="vWFA_dom_sf"/>
</dbReference>
<dbReference type="Pfam" id="PF08487">
    <property type="entry name" value="VIT"/>
    <property type="match status" value="1"/>
</dbReference>
<dbReference type="Pfam" id="PF13768">
    <property type="entry name" value="VWA_3"/>
    <property type="match status" value="1"/>
</dbReference>
<dbReference type="PROSITE" id="PS50234">
    <property type="entry name" value="VWFA"/>
    <property type="match status" value="1"/>
</dbReference>
<reference evidence="5" key="1">
    <citation type="submission" date="2016-10" db="EMBL/GenBank/DDBJ databases">
        <authorList>
            <person name="Varghese N."/>
            <person name="Submissions S."/>
        </authorList>
    </citation>
    <scope>NUCLEOTIDE SEQUENCE [LARGE SCALE GENOMIC DNA]</scope>
    <source>
        <strain evidence="5">CGMCC 1.6775</strain>
    </source>
</reference>
<dbReference type="InterPro" id="IPR022440">
    <property type="entry name" value="CHP03788"/>
</dbReference>
<dbReference type="SUPFAM" id="SSF53300">
    <property type="entry name" value="vWA-like"/>
    <property type="match status" value="1"/>
</dbReference>
<gene>
    <name evidence="4" type="ORF">SAMN04487961_0802</name>
</gene>
<dbReference type="Gene3D" id="3.40.50.410">
    <property type="entry name" value="von Willebrand factor, type A domain"/>
    <property type="match status" value="1"/>
</dbReference>
<sequence length="705" mass="77007">MMLSTTLLRLSVPAKPAHRARLRRFMEGITLWLAFLLLLFVQPLYAEANVADELQPGLLHFTDNRGDWQEPALVLDSDFDVTVSGLIAETRLTRHFRNTSDHWREGVFVFPLPEKASVYALTMTVGERTITGEVRPKAQARQEYAEARDSGRQAATVEQQRPNLFTSRVANIPPGEDISIELRYQQPVNYRDGQFSLRLPTTLTPRYMPGPMLPTGEASGWSDGWAIATREVPDADAISPFTVRPEDVAADSHRASISVSLNAGLELADVTSPGHELETRTDGQEVHASPSEGTVLMNRDFVLRWRPVRGREPVAAVFHEQFGGEDYLMTMVVPGVTQDRVLPRDLVFVIDTSGSMAGESIRQARQALGRGLDTLSAADRFNVIQFNSQPHALFMAPVPADGNNLARARRYVSRLQAEGGTEMASALSLALGGAGHDDTDDAARVRQVVFITDGAVGNEAGLFGQIREQLGNQRLFTVGIGSAPNMHFMREAARWGRGTYTAVSNPADLGGPLETLFSAMEAPVLTGLRAQWPVIDAEAFPERPGDLFRGEPLIQVVRGVPPVGQLSVTGLAPDGKRWERTLDLRQSAEGTGLHRRWARAKIDSLLDRARIQGEQPDEERIVRLAMAHSLMSPFTSFVAVDSTPVRSGNDPLLAESVPTLLPAGTSSGMLRYPQTATISPLLIALGLVGTMFSAAIVLLRGRVAL</sequence>
<dbReference type="SMART" id="SM00327">
    <property type="entry name" value="VWA"/>
    <property type="match status" value="1"/>
</dbReference>
<evidence type="ECO:0000259" key="2">
    <source>
        <dbReference type="PROSITE" id="PS50234"/>
    </source>
</evidence>
<evidence type="ECO:0000259" key="3">
    <source>
        <dbReference type="PROSITE" id="PS51468"/>
    </source>
</evidence>
<name>A0A1I4S345_9GAMM</name>
<evidence type="ECO:0000313" key="5">
    <source>
        <dbReference type="Proteomes" id="UP000199339"/>
    </source>
</evidence>
<evidence type="ECO:0000256" key="1">
    <source>
        <dbReference type="SAM" id="Phobius"/>
    </source>
</evidence>